<evidence type="ECO:0000256" key="3">
    <source>
        <dbReference type="ARBA" id="ARBA00021704"/>
    </source>
</evidence>
<feature type="region of interest" description="Disordered" evidence="7">
    <location>
        <begin position="306"/>
        <end position="338"/>
    </location>
</feature>
<comment type="similarity">
    <text evidence="2">Belongs to the TRM6/GCD10 family.</text>
</comment>
<dbReference type="GO" id="GO:0031515">
    <property type="term" value="C:tRNA (m1A) methyltransferase complex"/>
    <property type="evidence" value="ECO:0007669"/>
    <property type="project" value="InterPro"/>
</dbReference>
<gene>
    <name evidence="8" type="primary">TRM6</name>
    <name evidence="8" type="ORF">C6P46_000024</name>
</gene>
<dbReference type="Gene3D" id="3.10.330.20">
    <property type="match status" value="1"/>
</dbReference>
<dbReference type="GO" id="GO:0005634">
    <property type="term" value="C:nucleus"/>
    <property type="evidence" value="ECO:0007669"/>
    <property type="project" value="UniProtKB-SubCell"/>
</dbReference>
<dbReference type="Pfam" id="PF04189">
    <property type="entry name" value="Gcd10p"/>
    <property type="match status" value="1"/>
</dbReference>
<dbReference type="InterPro" id="IPR017423">
    <property type="entry name" value="TRM6"/>
</dbReference>
<evidence type="ECO:0000313" key="9">
    <source>
        <dbReference type="Proteomes" id="UP000777482"/>
    </source>
</evidence>
<dbReference type="OrthoDB" id="10254665at2759"/>
<dbReference type="PANTHER" id="PTHR12945">
    <property type="entry name" value="TRANSLATION INITIATION FACTOR EIF3-RELATED"/>
    <property type="match status" value="1"/>
</dbReference>
<dbReference type="EMBL" id="PUHQ01000001">
    <property type="protein sequence ID" value="KAG0667493.1"/>
    <property type="molecule type" value="Genomic_DNA"/>
</dbReference>
<evidence type="ECO:0000256" key="7">
    <source>
        <dbReference type="SAM" id="MobiDB-lite"/>
    </source>
</evidence>
<accession>A0A9P7BAN2</accession>
<dbReference type="AlphaFoldDB" id="A0A9P7BAN2"/>
<dbReference type="PANTHER" id="PTHR12945:SF0">
    <property type="entry name" value="TRNA (ADENINE(58)-N(1))-METHYLTRANSFERASE NON-CATALYTIC SUBUNIT TRM6"/>
    <property type="match status" value="1"/>
</dbReference>
<feature type="region of interest" description="Disordered" evidence="7">
    <location>
        <begin position="463"/>
        <end position="544"/>
    </location>
</feature>
<keyword evidence="9" id="KW-1185">Reference proteome</keyword>
<feature type="region of interest" description="Disordered" evidence="7">
    <location>
        <begin position="272"/>
        <end position="294"/>
    </location>
</feature>
<feature type="compositionally biased region" description="Basic and acidic residues" evidence="7">
    <location>
        <begin position="503"/>
        <end position="518"/>
    </location>
</feature>
<evidence type="ECO:0000256" key="5">
    <source>
        <dbReference type="ARBA" id="ARBA00023242"/>
    </source>
</evidence>
<evidence type="ECO:0000256" key="6">
    <source>
        <dbReference type="ARBA" id="ARBA00032319"/>
    </source>
</evidence>
<dbReference type="GO" id="GO:0030488">
    <property type="term" value="P:tRNA methylation"/>
    <property type="evidence" value="ECO:0007669"/>
    <property type="project" value="InterPro"/>
</dbReference>
<evidence type="ECO:0000256" key="2">
    <source>
        <dbReference type="ARBA" id="ARBA00008320"/>
    </source>
</evidence>
<evidence type="ECO:0000256" key="1">
    <source>
        <dbReference type="ARBA" id="ARBA00004123"/>
    </source>
</evidence>
<organism evidence="8 9">
    <name type="scientific">Rhodotorula mucilaginosa</name>
    <name type="common">Yeast</name>
    <name type="synonym">Rhodotorula rubra</name>
    <dbReference type="NCBI Taxonomy" id="5537"/>
    <lineage>
        <taxon>Eukaryota</taxon>
        <taxon>Fungi</taxon>
        <taxon>Dikarya</taxon>
        <taxon>Basidiomycota</taxon>
        <taxon>Pucciniomycotina</taxon>
        <taxon>Microbotryomycetes</taxon>
        <taxon>Sporidiobolales</taxon>
        <taxon>Sporidiobolaceae</taxon>
        <taxon>Rhodotorula</taxon>
    </lineage>
</organism>
<name>A0A9P7BAN2_RHOMI</name>
<reference evidence="8 9" key="1">
    <citation type="submission" date="2020-11" db="EMBL/GenBank/DDBJ databases">
        <title>Kefir isolates.</title>
        <authorList>
            <person name="Marcisauskas S."/>
            <person name="Kim Y."/>
            <person name="Blasche S."/>
        </authorList>
    </citation>
    <scope>NUCLEOTIDE SEQUENCE [LARGE SCALE GENOMIC DNA]</scope>
    <source>
        <strain evidence="8 9">KR</strain>
    </source>
</reference>
<feature type="region of interest" description="Disordered" evidence="7">
    <location>
        <begin position="1"/>
        <end position="23"/>
    </location>
</feature>
<evidence type="ECO:0000313" key="8">
    <source>
        <dbReference type="EMBL" id="KAG0667493.1"/>
    </source>
</evidence>
<keyword evidence="5" id="KW-0539">Nucleus</keyword>
<feature type="compositionally biased region" description="Low complexity" evidence="7">
    <location>
        <begin position="315"/>
        <end position="328"/>
    </location>
</feature>
<evidence type="ECO:0000256" key="4">
    <source>
        <dbReference type="ARBA" id="ARBA00022694"/>
    </source>
</evidence>
<comment type="caution">
    <text evidence="8">The sequence shown here is derived from an EMBL/GenBank/DDBJ whole genome shotgun (WGS) entry which is preliminary data.</text>
</comment>
<proteinExistence type="inferred from homology"/>
<keyword evidence="4" id="KW-0819">tRNA processing</keyword>
<sequence length="544" mass="58045">MSASLEPSPAPAAGPSTSSSSSRRSFIRLGDNVLLKLPSGVLKPVKITANGTISLGKYGSFKGNLLVDHPYGHTYEIDPATAAIHPIEVALNDVEETDANNQLIASTGAQALTFDDIQALKDSGLTGREIIQRQIDEHKAFELKTEYSKDKYLKRKQAKYLQLFTPLEPTVHQIAQFNFDRQASKTRELRPDTLANMLAMANVRPGSRLLVVEDLGGMVVAAAVERMGGRGRIMIVNDADSPPDLHLLESFNFSPQDLAPIASLHWAATQESWSPPDLPLGTADTGAEGGGEGERTAAALPVEGATAEVKKDEPAGGAAEADANATTAPKPPRKNNREALKLKKRRATFEKAREAREDFFRGDFDGVIIACEYEPFSVIERLLPRIAGSAPVVVFSHHIQVLFPALQALRSHPSFVAPTIHEPFLRRYQVLPGRCHPEMQGMASGGMILSAIRVLENDEAQAISVSRRGKKRPATGTAGSGGGTSRDVSKSASAVTSADEAGAPEKKRAKVEAAAKEEGGDDAELPATAADGSAMQVDTPSAEA</sequence>
<dbReference type="Proteomes" id="UP000777482">
    <property type="component" value="Unassembled WGS sequence"/>
</dbReference>
<protein>
    <recommendedName>
        <fullName evidence="3">tRNA (adenine(58)-N(1))-methyltransferase non-catalytic subunit TRM6</fullName>
    </recommendedName>
    <alternativeName>
        <fullName evidence="6">tRNA(m1A58)-methyltransferase subunit TRM6</fullName>
    </alternativeName>
</protein>
<comment type="subcellular location">
    <subcellularLocation>
        <location evidence="1">Nucleus</location>
    </subcellularLocation>
</comment>